<dbReference type="Proteomes" id="UP000677234">
    <property type="component" value="Chromosome"/>
</dbReference>
<dbReference type="AlphaFoldDB" id="A0A7T5JQ83"/>
<evidence type="ECO:0000313" key="2">
    <source>
        <dbReference type="EMBL" id="QQE75885.1"/>
    </source>
</evidence>
<reference evidence="3" key="2">
    <citation type="submission" date="2021-04" db="EMBL/GenBank/DDBJ databases">
        <title>Brevibacillus composti FJAT-54423, complete genome.</title>
        <authorList>
            <person name="Tang R."/>
        </authorList>
    </citation>
    <scope>NUCLEOTIDE SEQUENCE</scope>
    <source>
        <strain evidence="3">FJAT-54424</strain>
    </source>
</reference>
<feature type="domain" description="SLH" evidence="1">
    <location>
        <begin position="167"/>
        <end position="231"/>
    </location>
</feature>
<evidence type="ECO:0000313" key="3">
    <source>
        <dbReference type="EMBL" id="QUO42911.1"/>
    </source>
</evidence>
<reference evidence="2 4" key="1">
    <citation type="submission" date="2020-12" db="EMBL/GenBank/DDBJ databases">
        <title>strain FJAT-54423T represents a novel species of the genus Brevibacillus.</title>
        <authorList>
            <person name="Tang R."/>
        </authorList>
    </citation>
    <scope>NUCLEOTIDE SEQUENCE [LARGE SCALE GENOMIC DNA]</scope>
    <source>
        <strain evidence="2 4">FJAT-54423</strain>
    </source>
</reference>
<feature type="domain" description="SLH" evidence="1">
    <location>
        <begin position="41"/>
        <end position="104"/>
    </location>
</feature>
<organism evidence="2 4">
    <name type="scientific">Brevibacillus composti</name>
    <dbReference type="NCBI Taxonomy" id="2796470"/>
    <lineage>
        <taxon>Bacteria</taxon>
        <taxon>Bacillati</taxon>
        <taxon>Bacillota</taxon>
        <taxon>Bacilli</taxon>
        <taxon>Bacillales</taxon>
        <taxon>Paenibacillaceae</taxon>
        <taxon>Brevibacillus</taxon>
    </lineage>
</organism>
<gene>
    <name evidence="2" type="ORF">JD108_08475</name>
    <name evidence="3" type="ORF">KDJ56_08155</name>
</gene>
<accession>A0A7T5JQ83</accession>
<dbReference type="PANTHER" id="PTHR43308">
    <property type="entry name" value="OUTER MEMBRANE PROTEIN ALPHA-RELATED"/>
    <property type="match status" value="1"/>
</dbReference>
<dbReference type="Pfam" id="PF00395">
    <property type="entry name" value="SLH"/>
    <property type="match status" value="2"/>
</dbReference>
<sequence>MRGTMTKTGKWLLIAAISATGILTGAGNGLPRAEARLTDPISSRSFSDTQSHWAKKEIEEAVRAGWVQGFPDATFRPEQPVSKEQFMALLERVLPAYQGHEPEEFTREQYLADVQGRWSEKTYTHLLAAGIIPYGKPDEPLTRVEAARLSLAALGKQSEGEKYRGTASRFFRDISPDNEYQVLMVYPIYKLGVMTGFPDGSFRPEERVSRAQAVVLLKQIKEAIAELYPGQVTEAERQAMTKAVSTFVTAVMDEEKIRRYDDLVKYVEENKWPVTEKFLQEHFSFMKYEVYDFARFPRFDELIYYAKISEGKYRMTVQYYSGELGGSLDRTFYLASEDGKNFRLIGKDE</sequence>
<dbReference type="InterPro" id="IPR051465">
    <property type="entry name" value="Cell_Envelope_Struct_Comp"/>
</dbReference>
<dbReference type="InterPro" id="IPR001119">
    <property type="entry name" value="SLH_dom"/>
</dbReference>
<dbReference type="EMBL" id="CP073708">
    <property type="protein sequence ID" value="QUO42911.1"/>
    <property type="molecule type" value="Genomic_DNA"/>
</dbReference>
<name>A0A7T5JQ83_9BACL</name>
<dbReference type="EMBL" id="CP066308">
    <property type="protein sequence ID" value="QQE75885.1"/>
    <property type="molecule type" value="Genomic_DNA"/>
</dbReference>
<evidence type="ECO:0000313" key="4">
    <source>
        <dbReference type="Proteomes" id="UP000595847"/>
    </source>
</evidence>
<evidence type="ECO:0000313" key="5">
    <source>
        <dbReference type="Proteomes" id="UP000677234"/>
    </source>
</evidence>
<dbReference type="RefSeq" id="WP_198829396.1">
    <property type="nucleotide sequence ID" value="NZ_CP066308.1"/>
</dbReference>
<keyword evidence="5" id="KW-1185">Reference proteome</keyword>
<dbReference type="KEGG" id="bcop:JD108_08475"/>
<evidence type="ECO:0000259" key="1">
    <source>
        <dbReference type="PROSITE" id="PS51272"/>
    </source>
</evidence>
<protein>
    <submittedName>
        <fullName evidence="2">S-layer homology domain-containing protein</fullName>
    </submittedName>
</protein>
<dbReference type="PROSITE" id="PS51272">
    <property type="entry name" value="SLH"/>
    <property type="match status" value="2"/>
</dbReference>
<proteinExistence type="predicted"/>
<dbReference type="Proteomes" id="UP000595847">
    <property type="component" value="Chromosome"/>
</dbReference>
<dbReference type="PANTHER" id="PTHR43308:SF5">
    <property type="entry name" value="S-LAYER PROTEIN _ PEPTIDOGLYCAN ENDO-BETA-N-ACETYLGLUCOSAMINIDASE"/>
    <property type="match status" value="1"/>
</dbReference>